<comment type="caution">
    <text evidence="1">The sequence shown here is derived from an EMBL/GenBank/DDBJ whole genome shotgun (WGS) entry which is preliminary data.</text>
</comment>
<evidence type="ECO:0000313" key="2">
    <source>
        <dbReference type="Proteomes" id="UP000005512"/>
    </source>
</evidence>
<dbReference type="HOGENOM" id="CLU_146376_0_0_6"/>
<evidence type="ECO:0008006" key="3">
    <source>
        <dbReference type="Google" id="ProtNLM"/>
    </source>
</evidence>
<name>D1P8B0_9GAMM</name>
<dbReference type="AlphaFoldDB" id="D1P8B0"/>
<dbReference type="eggNOG" id="COG5412">
    <property type="taxonomic scope" value="Bacteria"/>
</dbReference>
<protein>
    <recommendedName>
        <fullName evidence="3">Phage tail tape measure protein</fullName>
    </recommendedName>
</protein>
<accession>D1P8B0</accession>
<proteinExistence type="predicted"/>
<sequence>KQAATDLLPEWMLSDDAKAARLATQASGASVAGKSLAGLFDSGGYIPRGQFGIVGEYGPEIVNGPANVTSRKSTAALAAAALTLGSMSAAADKPIHPYALPAKNYVSTPVNITQNRSESSRSPIEIHIHPTPNQSAADIAKEVARQLEDA</sequence>
<organism evidence="1 2">
    <name type="scientific">Providencia rustigianii DSM 4541</name>
    <dbReference type="NCBI Taxonomy" id="500637"/>
    <lineage>
        <taxon>Bacteria</taxon>
        <taxon>Pseudomonadati</taxon>
        <taxon>Pseudomonadota</taxon>
        <taxon>Gammaproteobacteria</taxon>
        <taxon>Enterobacterales</taxon>
        <taxon>Morganellaceae</taxon>
        <taxon>Providencia</taxon>
    </lineage>
</organism>
<dbReference type="EMBL" id="ABXV02000101">
    <property type="protein sequence ID" value="EFB70375.1"/>
    <property type="molecule type" value="Genomic_DNA"/>
</dbReference>
<gene>
    <name evidence="1" type="ORF">PROVRUST_08491</name>
</gene>
<reference evidence="1" key="1">
    <citation type="submission" date="2009-12" db="EMBL/GenBank/DDBJ databases">
        <authorList>
            <person name="Weinstock G."/>
            <person name="Sodergren E."/>
            <person name="Clifton S."/>
            <person name="Fulton L."/>
            <person name="Fulton B."/>
            <person name="Courtney L."/>
            <person name="Fronick C."/>
            <person name="Harrison M."/>
            <person name="Strong C."/>
            <person name="Farmer C."/>
            <person name="Delahaunty K."/>
            <person name="Markovic C."/>
            <person name="Hall O."/>
            <person name="Minx P."/>
            <person name="Tomlinson C."/>
            <person name="Mitreva M."/>
            <person name="Nelson J."/>
            <person name="Hou S."/>
            <person name="Wollam A."/>
            <person name="Pepin K.H."/>
            <person name="Johnson M."/>
            <person name="Bhonagiri V."/>
            <person name="Nash W.E."/>
            <person name="Warren W."/>
            <person name="Chinwalla A."/>
            <person name="Mardis E.R."/>
            <person name="Wilson R.K."/>
        </authorList>
    </citation>
    <scope>NUCLEOTIDE SEQUENCE [LARGE SCALE GENOMIC DNA]</scope>
    <source>
        <strain evidence="1">DSM 4541</strain>
    </source>
</reference>
<keyword evidence="2" id="KW-1185">Reference proteome</keyword>
<dbReference type="Proteomes" id="UP000005512">
    <property type="component" value="Unassembled WGS sequence"/>
</dbReference>
<feature type="non-terminal residue" evidence="1">
    <location>
        <position position="1"/>
    </location>
</feature>
<evidence type="ECO:0000313" key="1">
    <source>
        <dbReference type="EMBL" id="EFB70375.1"/>
    </source>
</evidence>
<feature type="non-terminal residue" evidence="1">
    <location>
        <position position="150"/>
    </location>
</feature>